<dbReference type="Proteomes" id="UP000030748">
    <property type="component" value="Unassembled WGS sequence"/>
</dbReference>
<gene>
    <name evidence="1" type="ORF">MIMGU_mgv1a0167622mg</name>
</gene>
<keyword evidence="2" id="KW-1185">Reference proteome</keyword>
<evidence type="ECO:0000313" key="1">
    <source>
        <dbReference type="EMBL" id="EYU43886.1"/>
    </source>
</evidence>
<reference evidence="1 2" key="1">
    <citation type="journal article" date="2013" name="Proc. Natl. Acad. Sci. U.S.A.">
        <title>Fine-scale variation in meiotic recombination in Mimulus inferred from population shotgun sequencing.</title>
        <authorList>
            <person name="Hellsten U."/>
            <person name="Wright K.M."/>
            <person name="Jenkins J."/>
            <person name="Shu S."/>
            <person name="Yuan Y."/>
            <person name="Wessler S.R."/>
            <person name="Schmutz J."/>
            <person name="Willis J.H."/>
            <person name="Rokhsar D.S."/>
        </authorList>
    </citation>
    <scope>NUCLEOTIDE SEQUENCE [LARGE SCALE GENOMIC DNA]</scope>
    <source>
        <strain evidence="2">cv. DUN x IM62</strain>
    </source>
</reference>
<dbReference type="EMBL" id="KI630229">
    <property type="protein sequence ID" value="EYU43886.1"/>
    <property type="molecule type" value="Genomic_DNA"/>
</dbReference>
<evidence type="ECO:0000313" key="2">
    <source>
        <dbReference type="Proteomes" id="UP000030748"/>
    </source>
</evidence>
<organism evidence="1 2">
    <name type="scientific">Erythranthe guttata</name>
    <name type="common">Yellow monkey flower</name>
    <name type="synonym">Mimulus guttatus</name>
    <dbReference type="NCBI Taxonomy" id="4155"/>
    <lineage>
        <taxon>Eukaryota</taxon>
        <taxon>Viridiplantae</taxon>
        <taxon>Streptophyta</taxon>
        <taxon>Embryophyta</taxon>
        <taxon>Tracheophyta</taxon>
        <taxon>Spermatophyta</taxon>
        <taxon>Magnoliopsida</taxon>
        <taxon>eudicotyledons</taxon>
        <taxon>Gunneridae</taxon>
        <taxon>Pentapetalae</taxon>
        <taxon>asterids</taxon>
        <taxon>lamiids</taxon>
        <taxon>Lamiales</taxon>
        <taxon>Phrymaceae</taxon>
        <taxon>Erythranthe</taxon>
    </lineage>
</organism>
<feature type="non-terminal residue" evidence="1">
    <location>
        <position position="20"/>
    </location>
</feature>
<protein>
    <submittedName>
        <fullName evidence="1">Uncharacterized protein</fullName>
    </submittedName>
</protein>
<dbReference type="AlphaFoldDB" id="A0A022RV64"/>
<name>A0A022RV64_ERYGU</name>
<accession>A0A022RV64</accession>
<sequence>MVILVVNFYGFLTSSFRGYI</sequence>
<proteinExistence type="predicted"/>